<protein>
    <submittedName>
        <fullName evidence="1">Transcriptional regulator</fullName>
    </submittedName>
</protein>
<proteinExistence type="predicted"/>
<reference evidence="1" key="1">
    <citation type="journal article" date="2021" name="Nat. Microbiol.">
        <title>Cocultivation of an ultrasmall environmental parasitic bacterium with lytic ability against bacteria associated with wastewater foams.</title>
        <authorList>
            <person name="Batinovic S."/>
            <person name="Rose J.J.A."/>
            <person name="Ratcliffe J."/>
            <person name="Seviour R.J."/>
            <person name="Petrovski S."/>
        </authorList>
    </citation>
    <scope>NUCLEOTIDE SEQUENCE</scope>
    <source>
        <strain evidence="1">CON9</strain>
    </source>
</reference>
<dbReference type="Proteomes" id="UP001059836">
    <property type="component" value="Chromosome"/>
</dbReference>
<organism evidence="1 2">
    <name type="scientific">Gordonia pseudamarae</name>
    <dbReference type="NCBI Taxonomy" id="2831662"/>
    <lineage>
        <taxon>Bacteria</taxon>
        <taxon>Bacillati</taxon>
        <taxon>Actinomycetota</taxon>
        <taxon>Actinomycetes</taxon>
        <taxon>Mycobacteriales</taxon>
        <taxon>Gordoniaceae</taxon>
        <taxon>Gordonia</taxon>
    </lineage>
</organism>
<dbReference type="EMBL" id="CP045809">
    <property type="protein sequence ID" value="QHN33805.1"/>
    <property type="molecule type" value="Genomic_DNA"/>
</dbReference>
<dbReference type="SUPFAM" id="SSF46785">
    <property type="entry name" value="Winged helix' DNA-binding domain"/>
    <property type="match status" value="1"/>
</dbReference>
<gene>
    <name evidence="1" type="ORF">GII31_01695</name>
</gene>
<name>A0ABX6IEV8_9ACTN</name>
<dbReference type="RefSeq" id="WP_213246214.1">
    <property type="nucleotide sequence ID" value="NZ_CP045806.1"/>
</dbReference>
<dbReference type="Pfam" id="PF12840">
    <property type="entry name" value="HTH_20"/>
    <property type="match status" value="1"/>
</dbReference>
<dbReference type="InterPro" id="IPR036390">
    <property type="entry name" value="WH_DNA-bd_sf"/>
</dbReference>
<evidence type="ECO:0000313" key="2">
    <source>
        <dbReference type="Proteomes" id="UP001059836"/>
    </source>
</evidence>
<accession>A0ABX6IEV8</accession>
<evidence type="ECO:0000313" key="1">
    <source>
        <dbReference type="EMBL" id="QHN33805.1"/>
    </source>
</evidence>
<keyword evidence="2" id="KW-1185">Reference proteome</keyword>
<sequence length="225" mass="23476">MSPSISGDPRATVLGVLRVADGPVTAAQVAQQVGVHVTTARFHLRNLVDDGKATAVQLRSESAGRPRTGYVAVNELAVDDLLNILLGHLGGSTTEREQTGALAGRQWAARVLAGAAHTQPVTTTDPALVPDPATVTAEALRMLGFKVSNMMSAFGTHEITMCSCPLRQIGATHPEIARGIARGAVEYAIEASSPVLPGQYGVHVAPAPEGDCEITLRLSRATAHH</sequence>